<dbReference type="KEGG" id="dhy:DESAM_10227"/>
<evidence type="ECO:0000313" key="2">
    <source>
        <dbReference type="Proteomes" id="UP000010808"/>
    </source>
</evidence>
<dbReference type="InterPro" id="IPR009363">
    <property type="entry name" value="Phage_Mu_Gp16"/>
</dbReference>
<name>L0R688_9BACT</name>
<proteinExistence type="predicted"/>
<dbReference type="RefSeq" id="WP_015334818.1">
    <property type="nucleotide sequence ID" value="NC_020055.1"/>
</dbReference>
<protein>
    <submittedName>
        <fullName evidence="1">Mu GP16 GemA</fullName>
    </submittedName>
</protein>
<dbReference type="AlphaFoldDB" id="L0R688"/>
<dbReference type="PATRIC" id="fig|1121451.3.peg.212"/>
<evidence type="ECO:0000313" key="1">
    <source>
        <dbReference type="EMBL" id="CCO22208.1"/>
    </source>
</evidence>
<reference evidence="1 2" key="1">
    <citation type="submission" date="2012-10" db="EMBL/GenBank/DDBJ databases">
        <authorList>
            <person name="Genoscope - CEA"/>
        </authorList>
    </citation>
    <scope>NUCLEOTIDE SEQUENCE [LARGE SCALE GENOMIC DNA]</scope>
    <source>
        <strain evidence="2">AM13 / DSM 14728</strain>
    </source>
</reference>
<dbReference type="HOGENOM" id="CLU_107084_3_1_7"/>
<dbReference type="OrthoDB" id="5459716at2"/>
<organism evidence="1 2">
    <name type="scientific">Maridesulfovibrio hydrothermalis AM13 = DSM 14728</name>
    <dbReference type="NCBI Taxonomy" id="1121451"/>
    <lineage>
        <taxon>Bacteria</taxon>
        <taxon>Pseudomonadati</taxon>
        <taxon>Thermodesulfobacteriota</taxon>
        <taxon>Desulfovibrionia</taxon>
        <taxon>Desulfovibrionales</taxon>
        <taxon>Desulfovibrionaceae</taxon>
        <taxon>Maridesulfovibrio</taxon>
    </lineage>
</organism>
<gene>
    <name evidence="1" type="ORF">DESAM_10227</name>
</gene>
<keyword evidence="2" id="KW-1185">Reference proteome</keyword>
<dbReference type="eggNOG" id="COG4382">
    <property type="taxonomic scope" value="Bacteria"/>
</dbReference>
<dbReference type="EMBL" id="FO203522">
    <property type="protein sequence ID" value="CCO22208.1"/>
    <property type="molecule type" value="Genomic_DNA"/>
</dbReference>
<dbReference type="Pfam" id="PF06252">
    <property type="entry name" value="GemA"/>
    <property type="match status" value="1"/>
</dbReference>
<sequence length="146" mass="16765">MSIRNTLIAKVKIGCKQLDLTDDREAYEAMLHNLTRKTSCSKMGIKELEKVIKHMESRGAVFINKGNKRKHKKSTDAHTRMLFGLWTELYEAGGVADPSREALRAWVKRMTKSEDHPDGVSDPEWLTTKQLNQCIEPLKQWIARIS</sequence>
<dbReference type="STRING" id="1121451.DESAM_10227"/>
<accession>L0R688</accession>
<dbReference type="Proteomes" id="UP000010808">
    <property type="component" value="Chromosome"/>
</dbReference>